<accession>A0ABW1GPP9</accession>
<protein>
    <submittedName>
        <fullName evidence="1">Uncharacterized protein</fullName>
    </submittedName>
</protein>
<sequence>MIHPPERDAIALPVRGAITPPERWAIALPEHGASPGPGPAPSR</sequence>
<name>A0ABW1GPP9_9ACTN</name>
<organism evidence="1 2">
    <name type="scientific">Streptomyces pulveraceus</name>
    <dbReference type="NCBI Taxonomy" id="68258"/>
    <lineage>
        <taxon>Bacteria</taxon>
        <taxon>Bacillati</taxon>
        <taxon>Actinomycetota</taxon>
        <taxon>Actinomycetes</taxon>
        <taxon>Kitasatosporales</taxon>
        <taxon>Streptomycetaceae</taxon>
        <taxon>Streptomyces</taxon>
    </lineage>
</organism>
<reference evidence="2" key="1">
    <citation type="journal article" date="2019" name="Int. J. Syst. Evol. Microbiol.">
        <title>The Global Catalogue of Microorganisms (GCM) 10K type strain sequencing project: providing services to taxonomists for standard genome sequencing and annotation.</title>
        <authorList>
            <consortium name="The Broad Institute Genomics Platform"/>
            <consortium name="The Broad Institute Genome Sequencing Center for Infectious Disease"/>
            <person name="Wu L."/>
            <person name="Ma J."/>
        </authorList>
    </citation>
    <scope>NUCLEOTIDE SEQUENCE [LARGE SCALE GENOMIC DNA]</scope>
    <source>
        <strain evidence="2">JCM 4147</strain>
    </source>
</reference>
<keyword evidence="2" id="KW-1185">Reference proteome</keyword>
<dbReference type="RefSeq" id="WP_344509514.1">
    <property type="nucleotide sequence ID" value="NZ_BAAATU010000009.1"/>
</dbReference>
<evidence type="ECO:0000313" key="1">
    <source>
        <dbReference type="EMBL" id="MFC5915806.1"/>
    </source>
</evidence>
<comment type="caution">
    <text evidence="1">The sequence shown here is derived from an EMBL/GenBank/DDBJ whole genome shotgun (WGS) entry which is preliminary data.</text>
</comment>
<dbReference type="Proteomes" id="UP001596200">
    <property type="component" value="Unassembled WGS sequence"/>
</dbReference>
<gene>
    <name evidence="1" type="ORF">ACFP1B_20610</name>
</gene>
<proteinExistence type="predicted"/>
<dbReference type="EMBL" id="JBHSPU010000017">
    <property type="protein sequence ID" value="MFC5915806.1"/>
    <property type="molecule type" value="Genomic_DNA"/>
</dbReference>
<evidence type="ECO:0000313" key="2">
    <source>
        <dbReference type="Proteomes" id="UP001596200"/>
    </source>
</evidence>